<dbReference type="STRING" id="1004.SAMN05661012_06541"/>
<proteinExistence type="predicted"/>
<dbReference type="GO" id="GO:0008999">
    <property type="term" value="F:protein-N-terminal-alanine acetyltransferase activity"/>
    <property type="evidence" value="ECO:0007669"/>
    <property type="project" value="TreeGrafter"/>
</dbReference>
<dbReference type="Gene3D" id="3.40.630.30">
    <property type="match status" value="1"/>
</dbReference>
<dbReference type="SUPFAM" id="SSF55729">
    <property type="entry name" value="Acyl-CoA N-acyltransferases (Nat)"/>
    <property type="match status" value="1"/>
</dbReference>
<name>A0A1K1T094_9BACT</name>
<dbReference type="RefSeq" id="WP_072366480.1">
    <property type="nucleotide sequence ID" value="NZ_CP139972.1"/>
</dbReference>
<dbReference type="AlphaFoldDB" id="A0A1K1T094"/>
<reference evidence="3 5" key="2">
    <citation type="submission" date="2023-11" db="EMBL/GenBank/DDBJ databases">
        <title>MicrobeMod: A computational toolkit for identifying prokaryotic methylation and restriction-modification with nanopore sequencing.</title>
        <authorList>
            <person name="Crits-Christoph A."/>
            <person name="Kang S.C."/>
            <person name="Lee H."/>
            <person name="Ostrov N."/>
        </authorList>
    </citation>
    <scope>NUCLEOTIDE SEQUENCE [LARGE SCALE GENOMIC DNA]</scope>
    <source>
        <strain evidence="3 5">ATCC 23090</strain>
    </source>
</reference>
<dbReference type="InterPro" id="IPR051531">
    <property type="entry name" value="N-acetyltransferase"/>
</dbReference>
<dbReference type="PANTHER" id="PTHR43792">
    <property type="entry name" value="GNAT FAMILY, PUTATIVE (AFU_ORTHOLOGUE AFUA_3G00765)-RELATED-RELATED"/>
    <property type="match status" value="1"/>
</dbReference>
<dbReference type="Proteomes" id="UP000183788">
    <property type="component" value="Unassembled WGS sequence"/>
</dbReference>
<dbReference type="OrthoDB" id="9811523at2"/>
<dbReference type="EMBL" id="FPIZ01000045">
    <property type="protein sequence ID" value="SFW90024.1"/>
    <property type="molecule type" value="Genomic_DNA"/>
</dbReference>
<dbReference type="EMBL" id="CP140154">
    <property type="protein sequence ID" value="WQG91273.1"/>
    <property type="molecule type" value="Genomic_DNA"/>
</dbReference>
<evidence type="ECO:0000313" key="3">
    <source>
        <dbReference type="EMBL" id="WQG91273.1"/>
    </source>
</evidence>
<evidence type="ECO:0000259" key="1">
    <source>
        <dbReference type="PROSITE" id="PS51186"/>
    </source>
</evidence>
<sequence length="185" mass="21656">MNPLPTEFPVLHTGRLTLNAITPVNLPDLYREFSNPSVTRYYNLLPFTNQEKAAELLSYFTKRFEEKEGIRWGIFLKKDNSFIGTIGINSFNPGDRCNIGFDLLPNYWNKGYMSEALEIISLYIFASLEVNRIEAEVIPENEGSCRVLEKTGFVKEGLLRDWMYFNEKYQDMYMYALLKRDFNKV</sequence>
<dbReference type="InterPro" id="IPR000182">
    <property type="entry name" value="GNAT_dom"/>
</dbReference>
<gene>
    <name evidence="2" type="ORF">SAMN05661012_06541</name>
    <name evidence="3" type="ORF">SR876_07165</name>
</gene>
<reference evidence="2 4" key="1">
    <citation type="submission" date="2016-11" db="EMBL/GenBank/DDBJ databases">
        <authorList>
            <person name="Jaros S."/>
            <person name="Januszkiewicz K."/>
            <person name="Wedrychowicz H."/>
        </authorList>
    </citation>
    <scope>NUCLEOTIDE SEQUENCE [LARGE SCALE GENOMIC DNA]</scope>
    <source>
        <strain evidence="2 4">DSM 784</strain>
    </source>
</reference>
<feature type="domain" description="N-acetyltransferase" evidence="1">
    <location>
        <begin position="28"/>
        <end position="179"/>
    </location>
</feature>
<accession>A0A1K1T094</accession>
<dbReference type="PANTHER" id="PTHR43792:SF9">
    <property type="entry name" value="RIBOSOMAL-PROTEIN-ALANINE ACETYLTRANSFERASE"/>
    <property type="match status" value="1"/>
</dbReference>
<keyword evidence="5" id="KW-1185">Reference proteome</keyword>
<keyword evidence="2" id="KW-0808">Transferase</keyword>
<dbReference type="Pfam" id="PF13302">
    <property type="entry name" value="Acetyltransf_3"/>
    <property type="match status" value="1"/>
</dbReference>
<evidence type="ECO:0000313" key="4">
    <source>
        <dbReference type="Proteomes" id="UP000183788"/>
    </source>
</evidence>
<dbReference type="PROSITE" id="PS51186">
    <property type="entry name" value="GNAT"/>
    <property type="match status" value="1"/>
</dbReference>
<protein>
    <submittedName>
        <fullName evidence="3">GNAT family protein</fullName>
        <ecNumber evidence="3">2.-.-.-</ecNumber>
    </submittedName>
    <submittedName>
        <fullName evidence="2">Ribosomal-protein-alanine N-acetyltransferase</fullName>
    </submittedName>
</protein>
<evidence type="ECO:0000313" key="5">
    <source>
        <dbReference type="Proteomes" id="UP001326715"/>
    </source>
</evidence>
<dbReference type="Proteomes" id="UP001326715">
    <property type="component" value="Chromosome"/>
</dbReference>
<dbReference type="InterPro" id="IPR016181">
    <property type="entry name" value="Acyl_CoA_acyltransferase"/>
</dbReference>
<dbReference type="EC" id="2.-.-.-" evidence="3"/>
<dbReference type="GO" id="GO:0005737">
    <property type="term" value="C:cytoplasm"/>
    <property type="evidence" value="ECO:0007669"/>
    <property type="project" value="TreeGrafter"/>
</dbReference>
<evidence type="ECO:0000313" key="2">
    <source>
        <dbReference type="EMBL" id="SFW90024.1"/>
    </source>
</evidence>
<organism evidence="2 4">
    <name type="scientific">Chitinophaga sancti</name>
    <dbReference type="NCBI Taxonomy" id="1004"/>
    <lineage>
        <taxon>Bacteria</taxon>
        <taxon>Pseudomonadati</taxon>
        <taxon>Bacteroidota</taxon>
        <taxon>Chitinophagia</taxon>
        <taxon>Chitinophagales</taxon>
        <taxon>Chitinophagaceae</taxon>
        <taxon>Chitinophaga</taxon>
    </lineage>
</organism>